<name>A0ABV5W2T5_9BACL</name>
<dbReference type="Pfam" id="PF03720">
    <property type="entry name" value="UDPG_MGDP_dh_C"/>
    <property type="match status" value="1"/>
</dbReference>
<protein>
    <submittedName>
        <fullName evidence="6">Nucleotide sugar dehydrogenase</fullName>
    </submittedName>
</protein>
<comment type="caution">
    <text evidence="6">The sequence shown here is derived from an EMBL/GenBank/DDBJ whole genome shotgun (WGS) entry which is preliminary data.</text>
</comment>
<feature type="domain" description="UDP-glucose/GDP-mannose dehydrogenase C-terminal" evidence="5">
    <location>
        <begin position="306"/>
        <end position="401"/>
    </location>
</feature>
<dbReference type="SUPFAM" id="SSF51735">
    <property type="entry name" value="NAD(P)-binding Rossmann-fold domains"/>
    <property type="match status" value="1"/>
</dbReference>
<dbReference type="RefSeq" id="WP_344909894.1">
    <property type="nucleotide sequence ID" value="NZ_BAAAYO010000008.1"/>
</dbReference>
<dbReference type="InterPro" id="IPR001732">
    <property type="entry name" value="UDP-Glc/GDP-Man_DH_N"/>
</dbReference>
<dbReference type="InterPro" id="IPR014027">
    <property type="entry name" value="UDP-Glc/GDP-Man_DH_C"/>
</dbReference>
<accession>A0ABV5W2T5</accession>
<keyword evidence="2" id="KW-0560">Oxidoreductase</keyword>
<reference evidence="6 7" key="1">
    <citation type="submission" date="2024-09" db="EMBL/GenBank/DDBJ databases">
        <authorList>
            <person name="Sun Q."/>
            <person name="Mori K."/>
        </authorList>
    </citation>
    <scope>NUCLEOTIDE SEQUENCE [LARGE SCALE GENOMIC DNA]</scope>
    <source>
        <strain evidence="6 7">JCM 12520</strain>
    </source>
</reference>
<evidence type="ECO:0000256" key="2">
    <source>
        <dbReference type="ARBA" id="ARBA00023002"/>
    </source>
</evidence>
<dbReference type="PIRSF" id="PIRSF000124">
    <property type="entry name" value="UDPglc_GDPman_dh"/>
    <property type="match status" value="1"/>
</dbReference>
<dbReference type="InterPro" id="IPR014026">
    <property type="entry name" value="UDP-Glc/GDP-Man_DH_dimer"/>
</dbReference>
<dbReference type="SMART" id="SM00984">
    <property type="entry name" value="UDPG_MGDP_dh_C"/>
    <property type="match status" value="1"/>
</dbReference>
<dbReference type="InterPro" id="IPR008927">
    <property type="entry name" value="6-PGluconate_DH-like_C_sf"/>
</dbReference>
<keyword evidence="7" id="KW-1185">Reference proteome</keyword>
<dbReference type="Gene3D" id="3.40.50.720">
    <property type="entry name" value="NAD(P)-binding Rossmann-like Domain"/>
    <property type="match status" value="2"/>
</dbReference>
<evidence type="ECO:0000256" key="3">
    <source>
        <dbReference type="ARBA" id="ARBA00023027"/>
    </source>
</evidence>
<sequence length="429" mass="46432">MKACVVGLGYIGLPTAIVMAQAGIRVHGVDRSADIVDTLLSRGIHVAEPGLQDAMLQAMDKRTLTFSTKPEFADTFIIAVQTPLGPGRSPNLDYVRSAAESIVPCLKPGNLVIVESTVPPNTIERFIIPILGQAKLEIGKQLFVAYSPERVYPGNILSELVGNDRIIGGVDGESSRKALRLYSRFVRGTIHTTDVGTAELVKLMENTYRDINIAFANEMARVAETVGVDVWEAIRLANTHPRVHMLKPGPGVGGHCIAVDPWFIVAGARGQAPLISLARTINDGTPMHIVRFVESIVAGIDEPVVTLLGLSYKGNSDDTRESPSHAIGAALERKGYSLKRFDPYVRSGIMGNMGSASEAAERSDCLVLLTDHDQFRDLDFGQIGDVMRTRLVLDTRNWLDAGQLAKLGFTCYRIGTPMIGSVAERGSDE</sequence>
<dbReference type="PIRSF" id="PIRSF500136">
    <property type="entry name" value="UDP_ManNAc_DH"/>
    <property type="match status" value="1"/>
</dbReference>
<dbReference type="InterPro" id="IPR036220">
    <property type="entry name" value="UDP-Glc/GDP-Man_DH_C_sf"/>
</dbReference>
<dbReference type="EMBL" id="JBHMAG010000016">
    <property type="protein sequence ID" value="MFB9754887.1"/>
    <property type="molecule type" value="Genomic_DNA"/>
</dbReference>
<evidence type="ECO:0000256" key="1">
    <source>
        <dbReference type="ARBA" id="ARBA00006601"/>
    </source>
</evidence>
<dbReference type="NCBIfam" id="TIGR03026">
    <property type="entry name" value="NDP-sugDHase"/>
    <property type="match status" value="1"/>
</dbReference>
<proteinExistence type="inferred from homology"/>
<evidence type="ECO:0000313" key="7">
    <source>
        <dbReference type="Proteomes" id="UP001589619"/>
    </source>
</evidence>
<keyword evidence="3" id="KW-0520">NAD</keyword>
<evidence type="ECO:0000256" key="4">
    <source>
        <dbReference type="PIRNR" id="PIRNR000124"/>
    </source>
</evidence>
<dbReference type="SUPFAM" id="SSF52413">
    <property type="entry name" value="UDP-glucose/GDP-mannose dehydrogenase C-terminal domain"/>
    <property type="match status" value="1"/>
</dbReference>
<evidence type="ECO:0000259" key="5">
    <source>
        <dbReference type="SMART" id="SM00984"/>
    </source>
</evidence>
<organism evidence="6 7">
    <name type="scientific">Paenibacillus hodogayensis</name>
    <dbReference type="NCBI Taxonomy" id="279208"/>
    <lineage>
        <taxon>Bacteria</taxon>
        <taxon>Bacillati</taxon>
        <taxon>Bacillota</taxon>
        <taxon>Bacilli</taxon>
        <taxon>Bacillales</taxon>
        <taxon>Paenibacillaceae</taxon>
        <taxon>Paenibacillus</taxon>
    </lineage>
</organism>
<dbReference type="InterPro" id="IPR017476">
    <property type="entry name" value="UDP-Glc/GDP-Man"/>
</dbReference>
<dbReference type="SUPFAM" id="SSF48179">
    <property type="entry name" value="6-phosphogluconate dehydrogenase C-terminal domain-like"/>
    <property type="match status" value="1"/>
</dbReference>
<dbReference type="Pfam" id="PF03721">
    <property type="entry name" value="UDPG_MGDP_dh_N"/>
    <property type="match status" value="1"/>
</dbReference>
<dbReference type="Proteomes" id="UP001589619">
    <property type="component" value="Unassembled WGS sequence"/>
</dbReference>
<dbReference type="InterPro" id="IPR028359">
    <property type="entry name" value="UDP_ManNAc/GlcNAc_DH"/>
</dbReference>
<gene>
    <name evidence="6" type="ORF">ACFFNY_25215</name>
</gene>
<evidence type="ECO:0000313" key="6">
    <source>
        <dbReference type="EMBL" id="MFB9754887.1"/>
    </source>
</evidence>
<dbReference type="InterPro" id="IPR036291">
    <property type="entry name" value="NAD(P)-bd_dom_sf"/>
</dbReference>
<dbReference type="PANTHER" id="PTHR43491">
    <property type="entry name" value="UDP-N-ACETYL-D-MANNOSAMINE DEHYDROGENASE"/>
    <property type="match status" value="1"/>
</dbReference>
<dbReference type="PANTHER" id="PTHR43491:SF2">
    <property type="entry name" value="UDP-N-ACETYL-D-MANNOSAMINE DEHYDROGENASE"/>
    <property type="match status" value="1"/>
</dbReference>
<comment type="similarity">
    <text evidence="1 4">Belongs to the UDP-glucose/GDP-mannose dehydrogenase family.</text>
</comment>
<dbReference type="Pfam" id="PF00984">
    <property type="entry name" value="UDPG_MGDP_dh"/>
    <property type="match status" value="1"/>
</dbReference>